<sequence length="246" mass="26542">MIRALLALLATCVAAPLAALDCRDLKHDGNTYTVCEVDTATEELRLFLNNSDGGLLGQFSAVNAELEQDGMRLGFAMNAGMYHANRAPVGHYLENGVEQMRVIPNAGPGNFGLLPNGVFCIADKSAQVYETLAFIDSNPTCRFATQSGPMLVIGGALHPRFLPDSTSRYIRNGVGTSADGKRAVFAISKNSVTFHEFGRLFRDALKTPNALYFDGNISRIYAPQINRNDIGFALGPIVGVVEPDKD</sequence>
<feature type="domain" description="Phosphodiester glycosidase" evidence="2">
    <location>
        <begin position="75"/>
        <end position="219"/>
    </location>
</feature>
<evidence type="ECO:0000313" key="3">
    <source>
        <dbReference type="EMBL" id="RBW59953.1"/>
    </source>
</evidence>
<keyword evidence="1" id="KW-0732">Signal</keyword>
<name>A0A366XAA4_9RHOB</name>
<dbReference type="AlphaFoldDB" id="A0A366XAA4"/>
<dbReference type="Proteomes" id="UP000252706">
    <property type="component" value="Unassembled WGS sequence"/>
</dbReference>
<dbReference type="InterPro" id="IPR018711">
    <property type="entry name" value="NAGPA"/>
</dbReference>
<protein>
    <recommendedName>
        <fullName evidence="2">Phosphodiester glycosidase domain-containing protein</fullName>
    </recommendedName>
</protein>
<evidence type="ECO:0000259" key="2">
    <source>
        <dbReference type="Pfam" id="PF09992"/>
    </source>
</evidence>
<evidence type="ECO:0000313" key="4">
    <source>
        <dbReference type="Proteomes" id="UP000252706"/>
    </source>
</evidence>
<accession>A0A366XAA4</accession>
<dbReference type="Pfam" id="PF09992">
    <property type="entry name" value="NAGPA"/>
    <property type="match status" value="1"/>
</dbReference>
<dbReference type="RefSeq" id="WP_113822309.1">
    <property type="nucleotide sequence ID" value="NZ_QOCE01000012.1"/>
</dbReference>
<evidence type="ECO:0000256" key="1">
    <source>
        <dbReference type="SAM" id="SignalP"/>
    </source>
</evidence>
<feature type="chain" id="PRO_5016586845" description="Phosphodiester glycosidase domain-containing protein" evidence="1">
    <location>
        <begin position="20"/>
        <end position="246"/>
    </location>
</feature>
<proteinExistence type="predicted"/>
<reference evidence="3 4" key="1">
    <citation type="submission" date="2018-07" db="EMBL/GenBank/DDBJ databases">
        <title>Modular assembly of carbohydrate-degrading microbial communities in the ocean.</title>
        <authorList>
            <person name="Enke T.N."/>
            <person name="Datta M.S."/>
            <person name="Schwartzman J.A."/>
            <person name="Cermak N."/>
            <person name="Schmitz D.A."/>
            <person name="Barrere J."/>
            <person name="Cordero O.X."/>
        </authorList>
    </citation>
    <scope>NUCLEOTIDE SEQUENCE [LARGE SCALE GENOMIC DNA]</scope>
    <source>
        <strain evidence="3 4">C3M10</strain>
    </source>
</reference>
<gene>
    <name evidence="3" type="ORF">DS909_04775</name>
</gene>
<comment type="caution">
    <text evidence="3">The sequence shown here is derived from an EMBL/GenBank/DDBJ whole genome shotgun (WGS) entry which is preliminary data.</text>
</comment>
<dbReference type="EMBL" id="QOCE01000012">
    <property type="protein sequence ID" value="RBW59953.1"/>
    <property type="molecule type" value="Genomic_DNA"/>
</dbReference>
<organism evidence="3 4">
    <name type="scientific">Phaeobacter gallaeciensis</name>
    <dbReference type="NCBI Taxonomy" id="60890"/>
    <lineage>
        <taxon>Bacteria</taxon>
        <taxon>Pseudomonadati</taxon>
        <taxon>Pseudomonadota</taxon>
        <taxon>Alphaproteobacteria</taxon>
        <taxon>Rhodobacterales</taxon>
        <taxon>Roseobacteraceae</taxon>
        <taxon>Phaeobacter</taxon>
    </lineage>
</organism>
<dbReference type="OrthoDB" id="5515706at2"/>
<feature type="signal peptide" evidence="1">
    <location>
        <begin position="1"/>
        <end position="19"/>
    </location>
</feature>